<dbReference type="InterPro" id="IPR025588">
    <property type="entry name" value="YcxB-like_C"/>
</dbReference>
<keyword evidence="4" id="KW-1185">Reference proteome</keyword>
<proteinExistence type="predicted"/>
<evidence type="ECO:0000313" key="4">
    <source>
        <dbReference type="Proteomes" id="UP000520814"/>
    </source>
</evidence>
<name>A0A7W9W6J1_ARMRO</name>
<dbReference type="Pfam" id="PF14317">
    <property type="entry name" value="YcxB"/>
    <property type="match status" value="1"/>
</dbReference>
<organism evidence="3 4">
    <name type="scientific">Armatimonas rosea</name>
    <dbReference type="NCBI Taxonomy" id="685828"/>
    <lineage>
        <taxon>Bacteria</taxon>
        <taxon>Bacillati</taxon>
        <taxon>Armatimonadota</taxon>
        <taxon>Armatimonadia</taxon>
        <taxon>Armatimonadales</taxon>
        <taxon>Armatimonadaceae</taxon>
        <taxon>Armatimonas</taxon>
    </lineage>
</organism>
<gene>
    <name evidence="3" type="ORF">HNQ39_002027</name>
</gene>
<comment type="caution">
    <text evidence="3">The sequence shown here is derived from an EMBL/GenBank/DDBJ whole genome shotgun (WGS) entry which is preliminary data.</text>
</comment>
<evidence type="ECO:0000259" key="2">
    <source>
        <dbReference type="Pfam" id="PF14317"/>
    </source>
</evidence>
<feature type="transmembrane region" description="Helical" evidence="1">
    <location>
        <begin position="54"/>
        <end position="71"/>
    </location>
</feature>
<evidence type="ECO:0000256" key="1">
    <source>
        <dbReference type="SAM" id="Phobius"/>
    </source>
</evidence>
<dbReference type="EMBL" id="JACHGW010000002">
    <property type="protein sequence ID" value="MBB6050236.1"/>
    <property type="molecule type" value="Genomic_DNA"/>
</dbReference>
<dbReference type="RefSeq" id="WP_184194808.1">
    <property type="nucleotide sequence ID" value="NZ_JACHGW010000002.1"/>
</dbReference>
<keyword evidence="1" id="KW-0472">Membrane</keyword>
<keyword evidence="1" id="KW-1133">Transmembrane helix</keyword>
<reference evidence="3 4" key="1">
    <citation type="submission" date="2020-08" db="EMBL/GenBank/DDBJ databases">
        <title>Genomic Encyclopedia of Type Strains, Phase IV (KMG-IV): sequencing the most valuable type-strain genomes for metagenomic binning, comparative biology and taxonomic classification.</title>
        <authorList>
            <person name="Goeker M."/>
        </authorList>
    </citation>
    <scope>NUCLEOTIDE SEQUENCE [LARGE SCALE GENOMIC DNA]</scope>
    <source>
        <strain evidence="3 4">DSM 23562</strain>
    </source>
</reference>
<feature type="domain" description="YcxB-like C-terminal" evidence="2">
    <location>
        <begin position="100"/>
        <end position="158"/>
    </location>
</feature>
<sequence length="179" mass="19963">MSISYELTKDDGVALMKYLWQRPERRHQERKENDTIAVAFAVVIWMLVSRASGSLGLLVALAIGLALLQSLPRLRENKGKKWVNSDGFQQWLGSRTVTIEDSGLRVVSTRGERLIYWASFSEVIEAETHLFLPFGMLEVVVIPARAFESPDTKVAFLAELKARQTAAQATQGIGEEAEA</sequence>
<keyword evidence="1" id="KW-0812">Transmembrane</keyword>
<dbReference type="AlphaFoldDB" id="A0A7W9W6J1"/>
<evidence type="ECO:0000313" key="3">
    <source>
        <dbReference type="EMBL" id="MBB6050236.1"/>
    </source>
</evidence>
<protein>
    <recommendedName>
        <fullName evidence="2">YcxB-like C-terminal domain-containing protein</fullName>
    </recommendedName>
</protein>
<accession>A0A7W9W6J1</accession>
<dbReference type="Proteomes" id="UP000520814">
    <property type="component" value="Unassembled WGS sequence"/>
</dbReference>